<evidence type="ECO:0000313" key="7">
    <source>
        <dbReference type="Proteomes" id="UP000184255"/>
    </source>
</evidence>
<dbReference type="PANTHER" id="PTHR42877:SF10">
    <property type="entry name" value="L-ORNITHINE N(5)-OXYGENASE"/>
    <property type="match status" value="1"/>
</dbReference>
<organism evidence="6 7">
    <name type="scientific">Fusarium mangiferae</name>
    <name type="common">Mango malformation disease fungus</name>
    <dbReference type="NCBI Taxonomy" id="192010"/>
    <lineage>
        <taxon>Eukaryota</taxon>
        <taxon>Fungi</taxon>
        <taxon>Dikarya</taxon>
        <taxon>Ascomycota</taxon>
        <taxon>Pezizomycotina</taxon>
        <taxon>Sordariomycetes</taxon>
        <taxon>Hypocreomycetidae</taxon>
        <taxon>Hypocreales</taxon>
        <taxon>Nectriaceae</taxon>
        <taxon>Fusarium</taxon>
        <taxon>Fusarium fujikuroi species complex</taxon>
    </lineage>
</organism>
<dbReference type="Pfam" id="PF00743">
    <property type="entry name" value="FMO-like"/>
    <property type="match status" value="1"/>
</dbReference>
<comment type="caution">
    <text evidence="6">The sequence shown here is derived from an EMBL/GenBank/DDBJ whole genome shotgun (WGS) entry which is preliminary data.</text>
</comment>
<name>A0A1L7T737_FUSMA</name>
<dbReference type="RefSeq" id="XP_041682919.1">
    <property type="nucleotide sequence ID" value="XM_041832458.1"/>
</dbReference>
<dbReference type="InterPro" id="IPR051209">
    <property type="entry name" value="FAD-bind_Monooxygenase_sf"/>
</dbReference>
<evidence type="ECO:0000256" key="5">
    <source>
        <dbReference type="SAM" id="Phobius"/>
    </source>
</evidence>
<dbReference type="GO" id="GO:0004499">
    <property type="term" value="F:N,N-dimethylaniline monooxygenase activity"/>
    <property type="evidence" value="ECO:0007669"/>
    <property type="project" value="InterPro"/>
</dbReference>
<dbReference type="InterPro" id="IPR036188">
    <property type="entry name" value="FAD/NAD-bd_sf"/>
</dbReference>
<dbReference type="GO" id="GO:0050661">
    <property type="term" value="F:NADP binding"/>
    <property type="evidence" value="ECO:0007669"/>
    <property type="project" value="InterPro"/>
</dbReference>
<evidence type="ECO:0000313" key="6">
    <source>
        <dbReference type="EMBL" id="CVK94568.1"/>
    </source>
</evidence>
<dbReference type="GO" id="GO:0050660">
    <property type="term" value="F:flavin adenine dinucleotide binding"/>
    <property type="evidence" value="ECO:0007669"/>
    <property type="project" value="InterPro"/>
</dbReference>
<keyword evidence="5" id="KW-0812">Transmembrane</keyword>
<feature type="transmembrane region" description="Helical" evidence="5">
    <location>
        <begin position="568"/>
        <end position="590"/>
    </location>
</feature>
<dbReference type="PANTHER" id="PTHR42877">
    <property type="entry name" value="L-ORNITHINE N(5)-MONOOXYGENASE-RELATED"/>
    <property type="match status" value="1"/>
</dbReference>
<dbReference type="Gene3D" id="3.50.50.60">
    <property type="entry name" value="FAD/NAD(P)-binding domain"/>
    <property type="match status" value="3"/>
</dbReference>
<dbReference type="InterPro" id="IPR020946">
    <property type="entry name" value="Flavin_mOase-like"/>
</dbReference>
<keyword evidence="3" id="KW-0274">FAD</keyword>
<keyword evidence="5" id="KW-1133">Transmembrane helix</keyword>
<keyword evidence="6" id="KW-0503">Monooxygenase</keyword>
<dbReference type="GeneID" id="65082886"/>
<keyword evidence="2" id="KW-0285">Flavoprotein</keyword>
<dbReference type="Pfam" id="PF13450">
    <property type="entry name" value="NAD_binding_8"/>
    <property type="match status" value="1"/>
</dbReference>
<protein>
    <submittedName>
        <fullName evidence="6">Related to ACB 4-hydroxyacetophenone monooxygenase</fullName>
    </submittedName>
</protein>
<keyword evidence="4" id="KW-0560">Oxidoreductase</keyword>
<evidence type="ECO:0000256" key="1">
    <source>
        <dbReference type="ARBA" id="ARBA00010139"/>
    </source>
</evidence>
<dbReference type="SUPFAM" id="SSF51905">
    <property type="entry name" value="FAD/NAD(P)-binding domain"/>
    <property type="match status" value="2"/>
</dbReference>
<dbReference type="EMBL" id="FCQH01000006">
    <property type="protein sequence ID" value="CVK94568.1"/>
    <property type="molecule type" value="Genomic_DNA"/>
</dbReference>
<accession>A0A1L7T737</accession>
<keyword evidence="5" id="KW-0472">Membrane</keyword>
<evidence type="ECO:0000256" key="2">
    <source>
        <dbReference type="ARBA" id="ARBA00022630"/>
    </source>
</evidence>
<keyword evidence="7" id="KW-1185">Reference proteome</keyword>
<evidence type="ECO:0000256" key="4">
    <source>
        <dbReference type="ARBA" id="ARBA00023002"/>
    </source>
</evidence>
<dbReference type="VEuPathDB" id="FungiDB:FMAN_03615"/>
<gene>
    <name evidence="6" type="ORF">FMAN_03615</name>
</gene>
<comment type="similarity">
    <text evidence="1">Belongs to the FAD-binding monooxygenase family.</text>
</comment>
<reference evidence="7" key="1">
    <citation type="journal article" date="2016" name="Genome Biol. Evol.">
        <title>Comparative 'omics' of the Fusarium fujikuroi species complex highlights differences in genetic potential and metabolite synthesis.</title>
        <authorList>
            <person name="Niehaus E.-M."/>
            <person name="Muensterkoetter M."/>
            <person name="Proctor R.H."/>
            <person name="Brown D.W."/>
            <person name="Sharon A."/>
            <person name="Idan Y."/>
            <person name="Oren-Young L."/>
            <person name="Sieber C.M."/>
            <person name="Novak O."/>
            <person name="Pencik A."/>
            <person name="Tarkowska D."/>
            <person name="Hromadova K."/>
            <person name="Freeman S."/>
            <person name="Maymon M."/>
            <person name="Elazar M."/>
            <person name="Youssef S.A."/>
            <person name="El-Shabrawy E.S.M."/>
            <person name="Shalaby A.B.A."/>
            <person name="Houterman P."/>
            <person name="Brock N.L."/>
            <person name="Burkhardt I."/>
            <person name="Tsavkelova E.A."/>
            <person name="Dickschat J.S."/>
            <person name="Galuszka P."/>
            <person name="Gueldener U."/>
            <person name="Tudzynski B."/>
        </authorList>
    </citation>
    <scope>NUCLEOTIDE SEQUENCE [LARGE SCALE GENOMIC DNA]</scope>
    <source>
        <strain evidence="7">MRC7560</strain>
    </source>
</reference>
<evidence type="ECO:0000256" key="3">
    <source>
        <dbReference type="ARBA" id="ARBA00022827"/>
    </source>
</evidence>
<sequence length="602" mass="67562">MLGQDGPGPGPQHRRVIIIGGGFGGIAMACQLKTKLRCTDFCVLERQSGIGGTWWINTYPGIACDIPSPFYSLSFAQKTDWSTFFAPGREIGQYIEKVVDDFDLRDNIHLSTEVVSCKWNPKVHLWEVTFQRLLHGVGDLSAADRKHIEDTKGPSFVYSSETTWTCSVLVSAVGGLVEPAPWPADVPGKDKFQGDIIHSARWDSSVDFHGKNVVVVGTGCSAAQLVPRLLSSDYGASHVTQLMREPPWVLPRVTPPLGDSFYKSWSPFLCKYVPGYMQMFRAVVALATELDFGLFGAERWSERKRDTLQRQLLKHMRETVPPKYHDILTPYYSVGCKRRIYDTAWFPCLHDSRMELTTLAMKSVDEQSVNLGPGSKTHPAEKHTGVSRSIPADIIVLANGFAVNRWFHPLQIVGSKGSTLQEEFDERGGPQLYRGTALDGFPNMFVLFGPNSFTGHSSVVLGLENQVAQAIKLMRPILSGEAQKVEVTRSAVYKYNAEVQSDLKKTVWNGGGCHNWYVNDDGRNSMSYPYSMAYQTIRFMFPTWSDWEVSWLEKRQKARWPRVFCACLVVALGVAIFSRWSSLVSTLLYIKTIVKSQRMTKK</sequence>
<dbReference type="Proteomes" id="UP000184255">
    <property type="component" value="Unassembled WGS sequence"/>
</dbReference>
<proteinExistence type="inferred from homology"/>
<dbReference type="AlphaFoldDB" id="A0A1L7T737"/>